<reference evidence="1 2" key="1">
    <citation type="submission" date="2018-11" db="EMBL/GenBank/DDBJ databases">
        <authorList>
            <consortium name="Pathogen Informatics"/>
        </authorList>
    </citation>
    <scope>NUCLEOTIDE SEQUENCE [LARGE SCALE GENOMIC DNA]</scope>
    <source>
        <strain evidence="1 2">Zambia</strain>
    </source>
</reference>
<gene>
    <name evidence="1" type="ORF">SMRZ_LOCUS1397</name>
</gene>
<evidence type="ECO:0000313" key="1">
    <source>
        <dbReference type="EMBL" id="VDO51176.1"/>
    </source>
</evidence>
<dbReference type="EMBL" id="UZAI01000306">
    <property type="protein sequence ID" value="VDO51176.1"/>
    <property type="molecule type" value="Genomic_DNA"/>
</dbReference>
<name>A0A183LC72_9TREM</name>
<keyword evidence="2" id="KW-1185">Reference proteome</keyword>
<proteinExistence type="predicted"/>
<dbReference type="Proteomes" id="UP000277204">
    <property type="component" value="Unassembled WGS sequence"/>
</dbReference>
<dbReference type="AlphaFoldDB" id="A0A183LC72"/>
<protein>
    <submittedName>
        <fullName evidence="1">Uncharacterized protein</fullName>
    </submittedName>
</protein>
<sequence length="69" mass="7733">MVVRGSQQETLDSGFVLLGILQQDVSVIVKELVLQCHPASHCLSIAIRIFAFSKKKKKKKKNTNIHSNE</sequence>
<organism evidence="1 2">
    <name type="scientific">Schistosoma margrebowiei</name>
    <dbReference type="NCBI Taxonomy" id="48269"/>
    <lineage>
        <taxon>Eukaryota</taxon>
        <taxon>Metazoa</taxon>
        <taxon>Spiralia</taxon>
        <taxon>Lophotrochozoa</taxon>
        <taxon>Platyhelminthes</taxon>
        <taxon>Trematoda</taxon>
        <taxon>Digenea</taxon>
        <taxon>Strigeidida</taxon>
        <taxon>Schistosomatoidea</taxon>
        <taxon>Schistosomatidae</taxon>
        <taxon>Schistosoma</taxon>
    </lineage>
</organism>
<accession>A0A183LC72</accession>
<evidence type="ECO:0000313" key="2">
    <source>
        <dbReference type="Proteomes" id="UP000277204"/>
    </source>
</evidence>